<reference evidence="1" key="1">
    <citation type="submission" date="2022-07" db="EMBL/GenBank/DDBJ databases">
        <title>Phylogenomic reconstructions and comparative analyses of Kickxellomycotina fungi.</title>
        <authorList>
            <person name="Reynolds N.K."/>
            <person name="Stajich J.E."/>
            <person name="Barry K."/>
            <person name="Grigoriev I.V."/>
            <person name="Crous P."/>
            <person name="Smith M.E."/>
        </authorList>
    </citation>
    <scope>NUCLEOTIDE SEQUENCE</scope>
    <source>
        <strain evidence="1">CBS 190363</strain>
    </source>
</reference>
<evidence type="ECO:0000313" key="1">
    <source>
        <dbReference type="EMBL" id="KAJ2889619.1"/>
    </source>
</evidence>
<accession>A0ACC1LX67</accession>
<organism evidence="1 2">
    <name type="scientific">Coemansia aciculifera</name>
    <dbReference type="NCBI Taxonomy" id="417176"/>
    <lineage>
        <taxon>Eukaryota</taxon>
        <taxon>Fungi</taxon>
        <taxon>Fungi incertae sedis</taxon>
        <taxon>Zoopagomycota</taxon>
        <taxon>Kickxellomycotina</taxon>
        <taxon>Kickxellomycetes</taxon>
        <taxon>Kickxellales</taxon>
        <taxon>Kickxellaceae</taxon>
        <taxon>Coemansia</taxon>
    </lineage>
</organism>
<keyword evidence="2" id="KW-1185">Reference proteome</keyword>
<proteinExistence type="predicted"/>
<dbReference type="Proteomes" id="UP001139981">
    <property type="component" value="Unassembled WGS sequence"/>
</dbReference>
<protein>
    <submittedName>
        <fullName evidence="1">Uncharacterized protein</fullName>
    </submittedName>
</protein>
<evidence type="ECO:0000313" key="2">
    <source>
        <dbReference type="Proteomes" id="UP001139981"/>
    </source>
</evidence>
<comment type="caution">
    <text evidence="1">The sequence shown here is derived from an EMBL/GenBank/DDBJ whole genome shotgun (WGS) entry which is preliminary data.</text>
</comment>
<name>A0ACC1LX67_9FUNG</name>
<dbReference type="EMBL" id="JANBVB010001746">
    <property type="protein sequence ID" value="KAJ2889619.1"/>
    <property type="molecule type" value="Genomic_DNA"/>
</dbReference>
<sequence length="112" mass="11931">MSAPSNRSQAFPVGSSQLPENTSAAFSGIGLFRRFSTSGVPASGSQSFGQTPMHPPPASELADALGRHARAELRGDTLPQPKVLDEVRGKNDPPSRPDSRMRNLMLSGQFLI</sequence>
<gene>
    <name evidence="1" type="ORF">IWW38_004600</name>
</gene>